<comment type="similarity">
    <text evidence="2">Belongs to the pterin-4-alpha-carbinolamine dehydratase family.</text>
</comment>
<evidence type="ECO:0000259" key="6">
    <source>
        <dbReference type="Pfam" id="PF18029"/>
    </source>
</evidence>
<dbReference type="GO" id="GO:0008124">
    <property type="term" value="F:4-alpha-hydroxytetrahydrobiopterin dehydratase activity"/>
    <property type="evidence" value="ECO:0007669"/>
    <property type="project" value="UniProtKB-EC"/>
</dbReference>
<dbReference type="EC" id="4.2.1.96" evidence="3"/>
<dbReference type="AlphaFoldDB" id="A0A1H3T096"/>
<evidence type="ECO:0000256" key="1">
    <source>
        <dbReference type="ARBA" id="ARBA00001554"/>
    </source>
</evidence>
<dbReference type="STRING" id="381665.SAMN05216554_3857"/>
<dbReference type="Gene3D" id="3.10.180.10">
    <property type="entry name" value="2,3-Dihydroxybiphenyl 1,2-Dioxygenase, domain 1"/>
    <property type="match status" value="1"/>
</dbReference>
<dbReference type="Gene3D" id="3.30.1360.20">
    <property type="entry name" value="Transcriptional coactivator/pterin dehydratase"/>
    <property type="match status" value="1"/>
</dbReference>
<dbReference type="EMBL" id="FNPZ01000004">
    <property type="protein sequence ID" value="SDZ43460.1"/>
    <property type="molecule type" value="Genomic_DNA"/>
</dbReference>
<dbReference type="OrthoDB" id="15077at2"/>
<dbReference type="Pfam" id="PF18029">
    <property type="entry name" value="Glyoxalase_6"/>
    <property type="match status" value="1"/>
</dbReference>
<sequence length="217" mass="23797">MNDRISPREFHASEGVSDWRVVFDGARAHFSSGSFEKGAALVFAIAELADAAGHHPDVELRYSSVTVRLISHDVGDISRRDLALAQRISEAADELGIAADPSRVQVVQIAVDALDIPRVLPFWEAVLGYRQDGDEDVVDPLGHGPNVWFQQMDAPRPQRNRIHIDVSVPRDEAERRVAAAVAAGGRIVNDAFAPGYWTLADPESNEVDVAPWRDDSD</sequence>
<name>A0A1H3T096_9MICO</name>
<protein>
    <recommendedName>
        <fullName evidence="4">Putative pterin-4-alpha-carbinolamine dehydratase</fullName>
        <ecNumber evidence="3">4.2.1.96</ecNumber>
    </recommendedName>
</protein>
<dbReference type="Proteomes" id="UP000198891">
    <property type="component" value="Unassembled WGS sequence"/>
</dbReference>
<evidence type="ECO:0000256" key="4">
    <source>
        <dbReference type="ARBA" id="ARBA00021735"/>
    </source>
</evidence>
<evidence type="ECO:0000256" key="2">
    <source>
        <dbReference type="ARBA" id="ARBA00006472"/>
    </source>
</evidence>
<accession>A0A1H3T096</accession>
<dbReference type="InterPro" id="IPR036428">
    <property type="entry name" value="PCD_sf"/>
</dbReference>
<dbReference type="GO" id="GO:0006729">
    <property type="term" value="P:tetrahydrobiopterin biosynthetic process"/>
    <property type="evidence" value="ECO:0007669"/>
    <property type="project" value="InterPro"/>
</dbReference>
<feature type="domain" description="Glyoxalase-like" evidence="6">
    <location>
        <begin position="108"/>
        <end position="209"/>
    </location>
</feature>
<evidence type="ECO:0000256" key="5">
    <source>
        <dbReference type="ARBA" id="ARBA00023239"/>
    </source>
</evidence>
<proteinExistence type="inferred from homology"/>
<reference evidence="7 8" key="1">
    <citation type="submission" date="2016-10" db="EMBL/GenBank/DDBJ databases">
        <authorList>
            <person name="de Groot N.N."/>
        </authorList>
    </citation>
    <scope>NUCLEOTIDE SEQUENCE [LARGE SCALE GENOMIC DNA]</scope>
    <source>
        <strain evidence="7 8">CGMCC 4.3491</strain>
    </source>
</reference>
<organism evidence="7 8">
    <name type="scientific">Herbiconiux ginsengi</name>
    <dbReference type="NCBI Taxonomy" id="381665"/>
    <lineage>
        <taxon>Bacteria</taxon>
        <taxon>Bacillati</taxon>
        <taxon>Actinomycetota</taxon>
        <taxon>Actinomycetes</taxon>
        <taxon>Micrococcales</taxon>
        <taxon>Microbacteriaceae</taxon>
        <taxon>Herbiconiux</taxon>
    </lineage>
</organism>
<dbReference type="SUPFAM" id="SSF55248">
    <property type="entry name" value="PCD-like"/>
    <property type="match status" value="1"/>
</dbReference>
<dbReference type="CDD" id="cd00488">
    <property type="entry name" value="PCD_DCoH"/>
    <property type="match status" value="1"/>
</dbReference>
<dbReference type="PANTHER" id="PTHR12599:SF0">
    <property type="entry name" value="PTERIN-4-ALPHA-CARBINOLAMINE DEHYDRATASE"/>
    <property type="match status" value="1"/>
</dbReference>
<evidence type="ECO:0000256" key="3">
    <source>
        <dbReference type="ARBA" id="ARBA00013252"/>
    </source>
</evidence>
<evidence type="ECO:0000313" key="7">
    <source>
        <dbReference type="EMBL" id="SDZ43460.1"/>
    </source>
</evidence>
<dbReference type="InterPro" id="IPR029068">
    <property type="entry name" value="Glyas_Bleomycin-R_OHBP_Dase"/>
</dbReference>
<dbReference type="InterPro" id="IPR001533">
    <property type="entry name" value="Pterin_deHydtase"/>
</dbReference>
<comment type="catalytic activity">
    <reaction evidence="1">
        <text>(4aS,6R)-4a-hydroxy-L-erythro-5,6,7,8-tetrahydrobiopterin = (6R)-L-erythro-6,7-dihydrobiopterin + H2O</text>
        <dbReference type="Rhea" id="RHEA:11920"/>
        <dbReference type="ChEBI" id="CHEBI:15377"/>
        <dbReference type="ChEBI" id="CHEBI:15642"/>
        <dbReference type="ChEBI" id="CHEBI:43120"/>
        <dbReference type="EC" id="4.2.1.96"/>
    </reaction>
</comment>
<dbReference type="SUPFAM" id="SSF54593">
    <property type="entry name" value="Glyoxalase/Bleomycin resistance protein/Dihydroxybiphenyl dioxygenase"/>
    <property type="match status" value="1"/>
</dbReference>
<evidence type="ECO:0000313" key="8">
    <source>
        <dbReference type="Proteomes" id="UP000198891"/>
    </source>
</evidence>
<dbReference type="Pfam" id="PF01329">
    <property type="entry name" value="Pterin_4a"/>
    <property type="match status" value="1"/>
</dbReference>
<dbReference type="PANTHER" id="PTHR12599">
    <property type="entry name" value="PTERIN-4-ALPHA-CARBINOLAMINE DEHYDRATASE"/>
    <property type="match status" value="1"/>
</dbReference>
<keyword evidence="8" id="KW-1185">Reference proteome</keyword>
<gene>
    <name evidence="7" type="ORF">SAMN05216554_3857</name>
</gene>
<keyword evidence="5" id="KW-0456">Lyase</keyword>
<dbReference type="InterPro" id="IPR041581">
    <property type="entry name" value="Glyoxalase_6"/>
</dbReference>